<dbReference type="InterPro" id="IPR019432">
    <property type="entry name" value="Acyltransferase_MbtK/IucB-like"/>
</dbReference>
<sequence length="212" mass="22538">MQGQPADPAARARRTGRTGGRAVGLRDDRQPGGRVIAADTGAGGLLLRPVTEADLPLLTGWMNDPAVDAFWELAGPPERTAAHVRPQLAPGGPSRAYLGELAGEPVSYWEVYQVLEDRLADYYPAEPGDLGVHLLLGPPGARGRGLGAVLIDAVAGALLTGTGCERVVAEPDVRNTASLRAFARAGFRIEREIRLPEKRAALMVRGREPRRG</sequence>
<feature type="domain" description="N-acetyltransferase" evidence="7">
    <location>
        <begin position="45"/>
        <end position="208"/>
    </location>
</feature>
<proteinExistence type="predicted"/>
<dbReference type="SMART" id="SM01006">
    <property type="entry name" value="AlcB"/>
    <property type="match status" value="1"/>
</dbReference>
<dbReference type="AlphaFoldDB" id="A0A2V4N2I8"/>
<dbReference type="GO" id="GO:0046677">
    <property type="term" value="P:response to antibiotic"/>
    <property type="evidence" value="ECO:0007669"/>
    <property type="project" value="UniProtKB-KW"/>
</dbReference>
<evidence type="ECO:0000256" key="3">
    <source>
        <dbReference type="ARBA" id="ARBA00020586"/>
    </source>
</evidence>
<evidence type="ECO:0000256" key="1">
    <source>
        <dbReference type="ARBA" id="ARBA00003818"/>
    </source>
</evidence>
<dbReference type="GO" id="GO:0019290">
    <property type="term" value="P:siderophore biosynthetic process"/>
    <property type="evidence" value="ECO:0007669"/>
    <property type="project" value="InterPro"/>
</dbReference>
<evidence type="ECO:0000313" key="8">
    <source>
        <dbReference type="EMBL" id="PYC76975.1"/>
    </source>
</evidence>
<evidence type="ECO:0000256" key="2">
    <source>
        <dbReference type="ARBA" id="ARBA00005102"/>
    </source>
</evidence>
<dbReference type="GO" id="GO:0016410">
    <property type="term" value="F:N-acyltransferase activity"/>
    <property type="evidence" value="ECO:0007669"/>
    <property type="project" value="TreeGrafter"/>
</dbReference>
<dbReference type="PANTHER" id="PTHR31438:SF1">
    <property type="entry name" value="LYSINE N-ACYLTRANSFERASE C17G9.06C-RELATED"/>
    <property type="match status" value="1"/>
</dbReference>
<dbReference type="OrthoDB" id="9087497at2"/>
<dbReference type="PANTHER" id="PTHR31438">
    <property type="entry name" value="LYSINE N-ACYLTRANSFERASE C17G9.06C-RELATED"/>
    <property type="match status" value="1"/>
</dbReference>
<keyword evidence="4" id="KW-0046">Antibiotic resistance</keyword>
<dbReference type="PROSITE" id="PS51186">
    <property type="entry name" value="GNAT"/>
    <property type="match status" value="1"/>
</dbReference>
<dbReference type="EMBL" id="PYBW01000078">
    <property type="protein sequence ID" value="PYC76975.1"/>
    <property type="molecule type" value="Genomic_DNA"/>
</dbReference>
<evidence type="ECO:0000256" key="4">
    <source>
        <dbReference type="ARBA" id="ARBA00023251"/>
    </source>
</evidence>
<evidence type="ECO:0000256" key="5">
    <source>
        <dbReference type="ARBA" id="ARBA00031122"/>
    </source>
</evidence>
<accession>A0A2V4N2I8</accession>
<gene>
    <name evidence="8" type="ORF">C7C46_20675</name>
</gene>
<organism evidence="8 9">
    <name type="scientific">Streptomyces tateyamensis</name>
    <dbReference type="NCBI Taxonomy" id="565073"/>
    <lineage>
        <taxon>Bacteria</taxon>
        <taxon>Bacillati</taxon>
        <taxon>Actinomycetota</taxon>
        <taxon>Actinomycetes</taxon>
        <taxon>Kitasatosporales</taxon>
        <taxon>Streptomycetaceae</taxon>
        <taxon>Streptomyces</taxon>
    </lineage>
</organism>
<keyword evidence="9" id="KW-1185">Reference proteome</keyword>
<reference evidence="8 9" key="1">
    <citation type="submission" date="2018-03" db="EMBL/GenBank/DDBJ databases">
        <title>Bioinformatic expansion and discovery of thiopeptide antibiotics.</title>
        <authorList>
            <person name="Schwalen C.J."/>
            <person name="Hudson G.A."/>
            <person name="Mitchell D.A."/>
        </authorList>
    </citation>
    <scope>NUCLEOTIDE SEQUENCE [LARGE SCALE GENOMIC DNA]</scope>
    <source>
        <strain evidence="8 9">ATCC 21389</strain>
    </source>
</reference>
<evidence type="ECO:0000259" key="7">
    <source>
        <dbReference type="PROSITE" id="PS51186"/>
    </source>
</evidence>
<dbReference type="SUPFAM" id="SSF55729">
    <property type="entry name" value="Acyl-CoA N-acyltransferases (Nat)"/>
    <property type="match status" value="1"/>
</dbReference>
<protein>
    <recommendedName>
        <fullName evidence="3">Lysine N-acyltransferase MbtK</fullName>
    </recommendedName>
    <alternativeName>
        <fullName evidence="5">Mycobactin synthase protein K</fullName>
    </alternativeName>
</protein>
<evidence type="ECO:0000313" key="9">
    <source>
        <dbReference type="Proteomes" id="UP000248039"/>
    </source>
</evidence>
<dbReference type="UniPathway" id="UPA00011"/>
<comment type="caution">
    <text evidence="8">The sequence shown here is derived from an EMBL/GenBank/DDBJ whole genome shotgun (WGS) entry which is preliminary data.</text>
</comment>
<comment type="function">
    <text evidence="1">Acyltransferase required for the direct transfer of medium- to long-chain fatty acyl moieties from a carrier protein (MbtL) on to the epsilon-amino group of lysine residue in the mycobactin core.</text>
</comment>
<feature type="region of interest" description="Disordered" evidence="6">
    <location>
        <begin position="1"/>
        <end position="34"/>
    </location>
</feature>
<name>A0A2V4N2I8_9ACTN</name>
<dbReference type="Pfam" id="PF13523">
    <property type="entry name" value="Acetyltransf_8"/>
    <property type="match status" value="1"/>
</dbReference>
<evidence type="ECO:0000256" key="6">
    <source>
        <dbReference type="SAM" id="MobiDB-lite"/>
    </source>
</evidence>
<dbReference type="Proteomes" id="UP000248039">
    <property type="component" value="Unassembled WGS sequence"/>
</dbReference>
<dbReference type="InterPro" id="IPR000182">
    <property type="entry name" value="GNAT_dom"/>
</dbReference>
<dbReference type="InterPro" id="IPR016181">
    <property type="entry name" value="Acyl_CoA_acyltransferase"/>
</dbReference>
<comment type="pathway">
    <text evidence="2">Siderophore biosynthesis; mycobactin biosynthesis.</text>
</comment>
<dbReference type="Gene3D" id="3.40.630.30">
    <property type="match status" value="1"/>
</dbReference>